<dbReference type="InterPro" id="IPR009057">
    <property type="entry name" value="Homeodomain-like_sf"/>
</dbReference>
<organism evidence="5 6">
    <name type="scientific">Flavobacterium nitrogenifigens</name>
    <dbReference type="NCBI Taxonomy" id="1617283"/>
    <lineage>
        <taxon>Bacteria</taxon>
        <taxon>Pseudomonadati</taxon>
        <taxon>Bacteroidota</taxon>
        <taxon>Flavobacteriia</taxon>
        <taxon>Flavobacteriales</taxon>
        <taxon>Flavobacteriaceae</taxon>
        <taxon>Flavobacterium</taxon>
    </lineage>
</organism>
<dbReference type="GO" id="GO:0043565">
    <property type="term" value="F:sequence-specific DNA binding"/>
    <property type="evidence" value="ECO:0007669"/>
    <property type="project" value="InterPro"/>
</dbReference>
<dbReference type="SMART" id="SM00342">
    <property type="entry name" value="HTH_ARAC"/>
    <property type="match status" value="1"/>
</dbReference>
<accession>A0A521F878</accession>
<dbReference type="Gene3D" id="1.10.10.60">
    <property type="entry name" value="Homeodomain-like"/>
    <property type="match status" value="1"/>
</dbReference>
<dbReference type="GO" id="GO:0003700">
    <property type="term" value="F:DNA-binding transcription factor activity"/>
    <property type="evidence" value="ECO:0007669"/>
    <property type="project" value="InterPro"/>
</dbReference>
<dbReference type="PROSITE" id="PS01124">
    <property type="entry name" value="HTH_ARAC_FAMILY_2"/>
    <property type="match status" value="1"/>
</dbReference>
<feature type="domain" description="HTH araC/xylS-type" evidence="4">
    <location>
        <begin position="188"/>
        <end position="286"/>
    </location>
</feature>
<name>A0A521F878_9FLAO</name>
<dbReference type="InterPro" id="IPR018060">
    <property type="entry name" value="HTH_AraC"/>
</dbReference>
<dbReference type="OrthoDB" id="2611870at2"/>
<keyword evidence="3" id="KW-0804">Transcription</keyword>
<dbReference type="InterPro" id="IPR020449">
    <property type="entry name" value="Tscrpt_reg_AraC-type_HTH"/>
</dbReference>
<dbReference type="PANTHER" id="PTHR43280:SF32">
    <property type="entry name" value="TRANSCRIPTIONAL REGULATORY PROTEIN"/>
    <property type="match status" value="1"/>
</dbReference>
<keyword evidence="2" id="KW-0238">DNA-binding</keyword>
<gene>
    <name evidence="5" type="ORF">SAMN06265220_10754</name>
</gene>
<dbReference type="Proteomes" id="UP000319267">
    <property type="component" value="Unassembled WGS sequence"/>
</dbReference>
<sequence length="288" mass="32711">MLQNLLTRRFDELGEGFAVHAIKKYEFKNSLQAVFETQNFSILLVRSGSLTIQFSDAVYKAGKNDLLLIPGKLSCRVIGMGNRFQFYLVSFSSVSALKSMYQGEAPHWLYFFIWNHPLKTSLASGDFTMLSLAYELMYNIFKNKQQGNFSAALWRLGFDIFLYELLAIYSVQNFNAMLPVRRNEDLAIRFFTVLSIHSRNRHNVKFYAGALCISSAHLNRILKEVTGMSAKRIIMEAVAADALILLKESKLTIAEIAEALEFDSISSFSSFFKKSTSVSPSEYRSKCP</sequence>
<evidence type="ECO:0000259" key="4">
    <source>
        <dbReference type="PROSITE" id="PS01124"/>
    </source>
</evidence>
<dbReference type="RefSeq" id="WP_111376279.1">
    <property type="nucleotide sequence ID" value="NZ_CP043612.1"/>
</dbReference>
<evidence type="ECO:0000256" key="2">
    <source>
        <dbReference type="ARBA" id="ARBA00023125"/>
    </source>
</evidence>
<reference evidence="5 6" key="1">
    <citation type="submission" date="2017-05" db="EMBL/GenBank/DDBJ databases">
        <authorList>
            <person name="Varghese N."/>
            <person name="Submissions S."/>
        </authorList>
    </citation>
    <scope>NUCLEOTIDE SEQUENCE [LARGE SCALE GENOMIC DNA]</scope>
    <source>
        <strain evidence="5 6">DSM 29982</strain>
    </source>
</reference>
<evidence type="ECO:0000256" key="3">
    <source>
        <dbReference type="ARBA" id="ARBA00023163"/>
    </source>
</evidence>
<evidence type="ECO:0000256" key="1">
    <source>
        <dbReference type="ARBA" id="ARBA00023015"/>
    </source>
</evidence>
<dbReference type="PANTHER" id="PTHR43280">
    <property type="entry name" value="ARAC-FAMILY TRANSCRIPTIONAL REGULATOR"/>
    <property type="match status" value="1"/>
</dbReference>
<evidence type="ECO:0000313" key="6">
    <source>
        <dbReference type="Proteomes" id="UP000319267"/>
    </source>
</evidence>
<protein>
    <submittedName>
        <fullName evidence="5">Transcriptional regulator, AraC family</fullName>
    </submittedName>
</protein>
<dbReference type="PRINTS" id="PR00032">
    <property type="entry name" value="HTHARAC"/>
</dbReference>
<dbReference type="SUPFAM" id="SSF46689">
    <property type="entry name" value="Homeodomain-like"/>
    <property type="match status" value="1"/>
</dbReference>
<dbReference type="Pfam" id="PF12833">
    <property type="entry name" value="HTH_18"/>
    <property type="match status" value="1"/>
</dbReference>
<keyword evidence="6" id="KW-1185">Reference proteome</keyword>
<dbReference type="EMBL" id="FXTQ01000007">
    <property type="protein sequence ID" value="SMO92412.1"/>
    <property type="molecule type" value="Genomic_DNA"/>
</dbReference>
<keyword evidence="1" id="KW-0805">Transcription regulation</keyword>
<proteinExistence type="predicted"/>
<dbReference type="AlphaFoldDB" id="A0A521F878"/>
<evidence type="ECO:0000313" key="5">
    <source>
        <dbReference type="EMBL" id="SMO92412.1"/>
    </source>
</evidence>